<dbReference type="SUPFAM" id="SSF46894">
    <property type="entry name" value="C-terminal effector domain of the bipartite response regulators"/>
    <property type="match status" value="1"/>
</dbReference>
<dbReference type="KEGG" id="ahel:Q31a_42190"/>
<protein>
    <recommendedName>
        <fullName evidence="2">OmpR/PhoB-type domain-containing protein</fullName>
    </recommendedName>
</protein>
<dbReference type="InterPro" id="IPR001867">
    <property type="entry name" value="OmpR/PhoB-type_DNA-bd"/>
</dbReference>
<dbReference type="GO" id="GO:0003677">
    <property type="term" value="F:DNA binding"/>
    <property type="evidence" value="ECO:0007669"/>
    <property type="project" value="UniProtKB-KW"/>
</dbReference>
<dbReference type="OrthoDB" id="271512at2"/>
<evidence type="ECO:0000313" key="3">
    <source>
        <dbReference type="EMBL" id="QDV25891.1"/>
    </source>
</evidence>
<feature type="domain" description="OmpR/PhoB-type" evidence="2">
    <location>
        <begin position="79"/>
        <end position="127"/>
    </location>
</feature>
<dbReference type="Pfam" id="PF00486">
    <property type="entry name" value="Trans_reg_C"/>
    <property type="match status" value="1"/>
</dbReference>
<dbReference type="EMBL" id="CP036298">
    <property type="protein sequence ID" value="QDV25891.1"/>
    <property type="molecule type" value="Genomic_DNA"/>
</dbReference>
<dbReference type="GO" id="GO:0006355">
    <property type="term" value="P:regulation of DNA-templated transcription"/>
    <property type="evidence" value="ECO:0007669"/>
    <property type="project" value="InterPro"/>
</dbReference>
<keyword evidence="1" id="KW-0238">DNA-binding</keyword>
<dbReference type="InterPro" id="IPR036388">
    <property type="entry name" value="WH-like_DNA-bd_sf"/>
</dbReference>
<reference evidence="3 4" key="1">
    <citation type="submission" date="2019-02" db="EMBL/GenBank/DDBJ databases">
        <title>Deep-cultivation of Planctomycetes and their phenomic and genomic characterization uncovers novel biology.</title>
        <authorList>
            <person name="Wiegand S."/>
            <person name="Jogler M."/>
            <person name="Boedeker C."/>
            <person name="Pinto D."/>
            <person name="Vollmers J."/>
            <person name="Rivas-Marin E."/>
            <person name="Kohn T."/>
            <person name="Peeters S.H."/>
            <person name="Heuer A."/>
            <person name="Rast P."/>
            <person name="Oberbeckmann S."/>
            <person name="Bunk B."/>
            <person name="Jeske O."/>
            <person name="Meyerdierks A."/>
            <person name="Storesund J.E."/>
            <person name="Kallscheuer N."/>
            <person name="Luecker S."/>
            <person name="Lage O.M."/>
            <person name="Pohl T."/>
            <person name="Merkel B.J."/>
            <person name="Hornburger P."/>
            <person name="Mueller R.-W."/>
            <person name="Bruemmer F."/>
            <person name="Labrenz M."/>
            <person name="Spormann A.M."/>
            <person name="Op den Camp H."/>
            <person name="Overmann J."/>
            <person name="Amann R."/>
            <person name="Jetten M.S.M."/>
            <person name="Mascher T."/>
            <person name="Medema M.H."/>
            <person name="Devos D.P."/>
            <person name="Kaster A.-K."/>
            <person name="Ovreas L."/>
            <person name="Rohde M."/>
            <person name="Galperin M.Y."/>
            <person name="Jogler C."/>
        </authorList>
    </citation>
    <scope>NUCLEOTIDE SEQUENCE [LARGE SCALE GENOMIC DNA]</scope>
    <source>
        <strain evidence="3 4">Q31a</strain>
    </source>
</reference>
<dbReference type="GO" id="GO:0000160">
    <property type="term" value="P:phosphorelay signal transduction system"/>
    <property type="evidence" value="ECO:0007669"/>
    <property type="project" value="InterPro"/>
</dbReference>
<proteinExistence type="predicted"/>
<dbReference type="Proteomes" id="UP000318017">
    <property type="component" value="Chromosome"/>
</dbReference>
<evidence type="ECO:0000313" key="4">
    <source>
        <dbReference type="Proteomes" id="UP000318017"/>
    </source>
</evidence>
<name>A0A518GB94_9BACT</name>
<organism evidence="3 4">
    <name type="scientific">Aureliella helgolandensis</name>
    <dbReference type="NCBI Taxonomy" id="2527968"/>
    <lineage>
        <taxon>Bacteria</taxon>
        <taxon>Pseudomonadati</taxon>
        <taxon>Planctomycetota</taxon>
        <taxon>Planctomycetia</taxon>
        <taxon>Pirellulales</taxon>
        <taxon>Pirellulaceae</taxon>
        <taxon>Aureliella</taxon>
    </lineage>
</organism>
<accession>A0A518GB94</accession>
<dbReference type="RefSeq" id="WP_145081581.1">
    <property type="nucleotide sequence ID" value="NZ_CP036298.1"/>
</dbReference>
<dbReference type="AlphaFoldDB" id="A0A518GB94"/>
<keyword evidence="4" id="KW-1185">Reference proteome</keyword>
<sequence length="149" mass="17007">MIAAEDLKLMRDAIDTLILEHRSHSEILQTLKATIEAALRPPNQETTDTRLSSEPRIDQQMLCVYHDGKCCFLGNTLPFKILARLMRTPGIYVPHNVLLKELWEGVRSDSAIRSVIKTLRIKLRKAGLNAVADRIDGSVRCHYSFRCHR</sequence>
<dbReference type="InterPro" id="IPR016032">
    <property type="entry name" value="Sig_transdc_resp-reg_C-effctor"/>
</dbReference>
<dbReference type="Gene3D" id="1.10.10.10">
    <property type="entry name" value="Winged helix-like DNA-binding domain superfamily/Winged helix DNA-binding domain"/>
    <property type="match status" value="1"/>
</dbReference>
<evidence type="ECO:0000256" key="1">
    <source>
        <dbReference type="ARBA" id="ARBA00023125"/>
    </source>
</evidence>
<evidence type="ECO:0000259" key="2">
    <source>
        <dbReference type="Pfam" id="PF00486"/>
    </source>
</evidence>
<gene>
    <name evidence="3" type="ORF">Q31a_42190</name>
</gene>